<dbReference type="SUPFAM" id="SSF53706">
    <property type="entry name" value="Formate dehydrogenase/DMSO reductase, domains 1-3"/>
    <property type="match status" value="1"/>
</dbReference>
<dbReference type="PANTHER" id="PTHR43598">
    <property type="entry name" value="TUNGSTEN-CONTAINING FORMYLMETHANOFURAN DEHYDROGENASE 2 SUBUNIT B"/>
    <property type="match status" value="1"/>
</dbReference>
<organism evidence="6">
    <name type="scientific">Haemophilus influenzae HK1212</name>
    <dbReference type="NCBI Taxonomy" id="456482"/>
    <lineage>
        <taxon>Bacteria</taxon>
        <taxon>Pseudomonadati</taxon>
        <taxon>Pseudomonadota</taxon>
        <taxon>Gammaproteobacteria</taxon>
        <taxon>Pasteurellales</taxon>
        <taxon>Pasteurellaceae</taxon>
        <taxon>Haemophilus</taxon>
    </lineage>
</organism>
<evidence type="ECO:0000256" key="5">
    <source>
        <dbReference type="ARBA" id="ARBA00023002"/>
    </source>
</evidence>
<dbReference type="Gene3D" id="3.40.228.10">
    <property type="entry name" value="Dimethylsulfoxide Reductase, domain 2"/>
    <property type="match status" value="1"/>
</dbReference>
<comment type="similarity">
    <text evidence="3">Belongs to the prokaryotic molybdopterin-containing oxidoreductase family.</text>
</comment>
<dbReference type="GO" id="GO:0009055">
    <property type="term" value="F:electron transfer activity"/>
    <property type="evidence" value="ECO:0007669"/>
    <property type="project" value="TreeGrafter"/>
</dbReference>
<dbReference type="GO" id="GO:0016491">
    <property type="term" value="F:oxidoreductase activity"/>
    <property type="evidence" value="ECO:0007669"/>
    <property type="project" value="UniProtKB-KW"/>
</dbReference>
<keyword evidence="4" id="KW-0408">Iron</keyword>
<name>A0A7G2JWJ6_HAEIF</name>
<proteinExistence type="inferred from homology"/>
<comment type="caution">
    <text evidence="6">The sequence shown here is derived from an EMBL/GenBank/DDBJ whole genome shotgun (WGS) entry which is preliminary data.</text>
</comment>
<comment type="cofactor">
    <cofactor evidence="1">
        <name>[4Fe-4S] cluster</name>
        <dbReference type="ChEBI" id="CHEBI:49883"/>
    </cofactor>
</comment>
<dbReference type="AlphaFoldDB" id="A0A7G2JWJ6"/>
<dbReference type="EC" id="1.2.1.2" evidence="6"/>
<feature type="non-terminal residue" evidence="6">
    <location>
        <position position="87"/>
    </location>
</feature>
<reference evidence="6" key="1">
    <citation type="journal article" date="2010" name="Genomics">
        <title>Tracing phylogenomic events leading to diversity of Haemophilus influenzae and the emergence of Brazilian Purpuric Fever (BPF)-associated clones.</title>
        <authorList>
            <person name="Papazisi L."/>
            <person name="Ratnayake S."/>
            <person name="Remortel B.G."/>
            <person name="Bock G.R."/>
            <person name="Liang W."/>
            <person name="Saeed A.I."/>
            <person name="Liu J."/>
            <person name="Fleischmann R.D."/>
            <person name="Kilian M."/>
            <person name="Peterson S.N."/>
        </authorList>
    </citation>
    <scope>NUCLEOTIDE SEQUENCE [LARGE SCALE GENOMIC DNA]</scope>
    <source>
        <strain evidence="6">HK1212</strain>
    </source>
</reference>
<protein>
    <submittedName>
        <fullName evidence="6">Formate dehydrogenase, major subunit</fullName>
        <ecNumber evidence="6">1.2.1.2</ecNumber>
    </submittedName>
</protein>
<evidence type="ECO:0000256" key="1">
    <source>
        <dbReference type="ARBA" id="ARBA00001966"/>
    </source>
</evidence>
<keyword evidence="4" id="KW-0004">4Fe-4S</keyword>
<keyword evidence="5 6" id="KW-0560">Oxidoreductase</keyword>
<sequence>MPNKTMTHLYALGFTEHSIGTQNIRSMAMIQLLLGNMGMPGGGINALRGHSNVQGTTDMGLLPMSLLGYMRLPNDKDTSYDQYINAI</sequence>
<dbReference type="GO" id="GO:0030313">
    <property type="term" value="C:cell envelope"/>
    <property type="evidence" value="ECO:0007669"/>
    <property type="project" value="UniProtKB-SubCell"/>
</dbReference>
<comment type="subcellular location">
    <subcellularLocation>
        <location evidence="2">Cell envelope</location>
    </subcellularLocation>
</comment>
<dbReference type="PANTHER" id="PTHR43598:SF1">
    <property type="entry name" value="FORMATE DEHYDROGENASE-O MAJOR SUBUNIT"/>
    <property type="match status" value="1"/>
</dbReference>
<gene>
    <name evidence="6" type="ORF">HAINFHK1212_2103</name>
</gene>
<dbReference type="Gene3D" id="3.40.50.740">
    <property type="match status" value="1"/>
</dbReference>
<evidence type="ECO:0000313" key="6">
    <source>
        <dbReference type="EMBL" id="EFA27838.1"/>
    </source>
</evidence>
<evidence type="ECO:0000256" key="2">
    <source>
        <dbReference type="ARBA" id="ARBA00004196"/>
    </source>
</evidence>
<keyword evidence="4" id="KW-0479">Metal-binding</keyword>
<evidence type="ECO:0000256" key="4">
    <source>
        <dbReference type="ARBA" id="ARBA00022485"/>
    </source>
</evidence>
<dbReference type="GO" id="GO:0009061">
    <property type="term" value="P:anaerobic respiration"/>
    <property type="evidence" value="ECO:0007669"/>
    <property type="project" value="TreeGrafter"/>
</dbReference>
<dbReference type="EMBL" id="ABFC01001105">
    <property type="protein sequence ID" value="EFA27838.1"/>
    <property type="molecule type" value="Genomic_DNA"/>
</dbReference>
<dbReference type="GO" id="GO:0051539">
    <property type="term" value="F:4 iron, 4 sulfur cluster binding"/>
    <property type="evidence" value="ECO:0007669"/>
    <property type="project" value="UniProtKB-KW"/>
</dbReference>
<dbReference type="GO" id="GO:0030151">
    <property type="term" value="F:molybdenum ion binding"/>
    <property type="evidence" value="ECO:0007669"/>
    <property type="project" value="TreeGrafter"/>
</dbReference>
<keyword evidence="4" id="KW-0411">Iron-sulfur</keyword>
<evidence type="ECO:0000256" key="3">
    <source>
        <dbReference type="ARBA" id="ARBA00010312"/>
    </source>
</evidence>
<accession>A0A7G2JWJ6</accession>